<dbReference type="EMBL" id="PDWZ02000003">
    <property type="protein sequence ID" value="KAB2108007.1"/>
    <property type="molecule type" value="Genomic_DNA"/>
</dbReference>
<keyword evidence="2" id="KW-1185">Reference proteome</keyword>
<evidence type="ECO:0000313" key="2">
    <source>
        <dbReference type="Proteomes" id="UP000293547"/>
    </source>
</evidence>
<name>A0ACB6FUA5_9PLEO</name>
<accession>A0ACB6FUA5</accession>
<evidence type="ECO:0000313" key="1">
    <source>
        <dbReference type="EMBL" id="KAB2108007.1"/>
    </source>
</evidence>
<sequence>MNVSSIPASACDASAITYPTAFGVEILNLSANLVQNFSREVSDQSFFNNPSVSVRNIDYCNVTVTYTHPGQNDTINVETWLPMKNWNGRLQGVGGGGYVSGRFFVTYAAMAGALGNGYVATTTDAGIGTDPVPDSWALNSPGNVNLYALQNAASVSLKDQATIAKELIKDLYGRPAEYSYWSGCSQGGRQGMMLAQRYPEAYDGIAASAPAINFARFIPAMAWPQVMMELTGQFPPRCELDALTAGAIATCDPHDGVTDGLISDSDSCSFDPFSMVGKIVDCDNETTTISNAAATIANITWTGPRKNNGQFLYYGIDYQSLFAGRGDPATGGSLGQAMTSCSSSGTCVGEPAQLGESWLKFFVKKDPNWNYTKITSVEEYASLFHASFQEFDSIYGTSDPDLSTFRDAGGKMITYHSMADSLINRRGTSEYYDRATERTPNVKDFFRYFEVPGLGHCAGGVGGQPTATFQALIDWVEKGVRPDTLPISFKDINGTQYERILCPYPEKVRLVSADSDITKAESYKCAL</sequence>
<gene>
    <name evidence="1" type="ORF">AG0111_0g3764</name>
</gene>
<organism evidence="1 2">
    <name type="scientific">Alternaria gaisen</name>
    <dbReference type="NCBI Taxonomy" id="167740"/>
    <lineage>
        <taxon>Eukaryota</taxon>
        <taxon>Fungi</taxon>
        <taxon>Dikarya</taxon>
        <taxon>Ascomycota</taxon>
        <taxon>Pezizomycotina</taxon>
        <taxon>Dothideomycetes</taxon>
        <taxon>Pleosporomycetidae</taxon>
        <taxon>Pleosporales</taxon>
        <taxon>Pleosporineae</taxon>
        <taxon>Pleosporaceae</taxon>
        <taxon>Alternaria</taxon>
        <taxon>Alternaria sect. Alternaria</taxon>
    </lineage>
</organism>
<dbReference type="Proteomes" id="UP000293547">
    <property type="component" value="Unassembled WGS sequence"/>
</dbReference>
<reference evidence="1 2" key="1">
    <citation type="journal article" date="2019" name="bioRxiv">
        <title>Genomics, evolutionary history and diagnostics of the Alternaria alternata species group including apple and Asian pear pathotypes.</title>
        <authorList>
            <person name="Armitage A.D."/>
            <person name="Cockerton H.M."/>
            <person name="Sreenivasaprasad S."/>
            <person name="Woodhall J.W."/>
            <person name="Lane C.R."/>
            <person name="Harrison R.J."/>
            <person name="Clarkson J.P."/>
        </authorList>
    </citation>
    <scope>NUCLEOTIDE SEQUENCE [LARGE SCALE GENOMIC DNA]</scope>
    <source>
        <strain evidence="1 2">FERA 650</strain>
    </source>
</reference>
<protein>
    <submittedName>
        <fullName evidence="1">Uncharacterized protein</fullName>
    </submittedName>
</protein>
<proteinExistence type="predicted"/>
<comment type="caution">
    <text evidence="1">The sequence shown here is derived from an EMBL/GenBank/DDBJ whole genome shotgun (WGS) entry which is preliminary data.</text>
</comment>